<dbReference type="PROSITE" id="PS50932">
    <property type="entry name" value="HTH_LACI_2"/>
    <property type="match status" value="1"/>
</dbReference>
<evidence type="ECO:0000256" key="4">
    <source>
        <dbReference type="ARBA" id="ARBA00023163"/>
    </source>
</evidence>
<keyword evidence="1" id="KW-0678">Repressor</keyword>
<evidence type="ECO:0000256" key="3">
    <source>
        <dbReference type="ARBA" id="ARBA00023125"/>
    </source>
</evidence>
<proteinExistence type="predicted"/>
<dbReference type="EMBL" id="AP023359">
    <property type="protein sequence ID" value="BCJ69625.1"/>
    <property type="molecule type" value="Genomic_DNA"/>
</dbReference>
<name>A0A810NEB1_9ACTN</name>
<dbReference type="KEGG" id="pry:Prubr_66460"/>
<dbReference type="GO" id="GO:0000976">
    <property type="term" value="F:transcription cis-regulatory region binding"/>
    <property type="evidence" value="ECO:0007669"/>
    <property type="project" value="TreeGrafter"/>
</dbReference>
<dbReference type="GO" id="GO:0003700">
    <property type="term" value="F:DNA-binding transcription factor activity"/>
    <property type="evidence" value="ECO:0007669"/>
    <property type="project" value="TreeGrafter"/>
</dbReference>
<evidence type="ECO:0000313" key="6">
    <source>
        <dbReference type="EMBL" id="BCJ69625.1"/>
    </source>
</evidence>
<feature type="domain" description="HTH lacI-type" evidence="5">
    <location>
        <begin position="6"/>
        <end position="61"/>
    </location>
</feature>
<gene>
    <name evidence="6" type="ORF">Prubr_66460</name>
</gene>
<evidence type="ECO:0000313" key="7">
    <source>
        <dbReference type="Proteomes" id="UP000680866"/>
    </source>
</evidence>
<organism evidence="6 7">
    <name type="scientific">Polymorphospora rubra</name>
    <dbReference type="NCBI Taxonomy" id="338584"/>
    <lineage>
        <taxon>Bacteria</taxon>
        <taxon>Bacillati</taxon>
        <taxon>Actinomycetota</taxon>
        <taxon>Actinomycetes</taxon>
        <taxon>Micromonosporales</taxon>
        <taxon>Micromonosporaceae</taxon>
        <taxon>Polymorphospora</taxon>
    </lineage>
</organism>
<dbReference type="RefSeq" id="WP_212819031.1">
    <property type="nucleotide sequence ID" value="NZ_AP023359.1"/>
</dbReference>
<dbReference type="Proteomes" id="UP000680866">
    <property type="component" value="Chromosome"/>
</dbReference>
<keyword evidence="4" id="KW-0804">Transcription</keyword>
<keyword evidence="7" id="KW-1185">Reference proteome</keyword>
<dbReference type="PANTHER" id="PTHR30146">
    <property type="entry name" value="LACI-RELATED TRANSCRIPTIONAL REPRESSOR"/>
    <property type="match status" value="1"/>
</dbReference>
<evidence type="ECO:0000256" key="1">
    <source>
        <dbReference type="ARBA" id="ARBA00022491"/>
    </source>
</evidence>
<dbReference type="SUPFAM" id="SSF53822">
    <property type="entry name" value="Periplasmic binding protein-like I"/>
    <property type="match status" value="1"/>
</dbReference>
<dbReference type="InterPro" id="IPR028082">
    <property type="entry name" value="Peripla_BP_I"/>
</dbReference>
<dbReference type="CDD" id="cd06267">
    <property type="entry name" value="PBP1_LacI_sugar_binding-like"/>
    <property type="match status" value="1"/>
</dbReference>
<dbReference type="Gene3D" id="3.40.50.2300">
    <property type="match status" value="2"/>
</dbReference>
<dbReference type="InterPro" id="IPR010982">
    <property type="entry name" value="Lambda_DNA-bd_dom_sf"/>
</dbReference>
<evidence type="ECO:0000259" key="5">
    <source>
        <dbReference type="PROSITE" id="PS50932"/>
    </source>
</evidence>
<dbReference type="Pfam" id="PF13377">
    <property type="entry name" value="Peripla_BP_3"/>
    <property type="match status" value="1"/>
</dbReference>
<keyword evidence="3" id="KW-0238">DNA-binding</keyword>
<dbReference type="InterPro" id="IPR000843">
    <property type="entry name" value="HTH_LacI"/>
</dbReference>
<dbReference type="CDD" id="cd01392">
    <property type="entry name" value="HTH_LacI"/>
    <property type="match status" value="1"/>
</dbReference>
<protein>
    <submittedName>
        <fullName evidence="6">LacI family transcriptional regulator</fullName>
    </submittedName>
</protein>
<sequence length="346" mass="37236">MGAGRATQADVARLAGVSQATVSLVLKGDGNRVGDDTRRRVLDAISKTNYSANPVAQRLAGGRNQIVGVFTYEPVFPRGGGDFYHPFLIGIEGEAEQWGCDLLLFTSAQVEHGRRRLSGKARAHLGITDGCLLLGHSEDKQELVHLLDDGLPFVFVGRRELPGGADLPYVGADYVRATHDVVRLFLDRGHERIGFVGELSDRESILDRLTGYRAAMRDAGLRPTSFDPADLTPDEILDVVLDNRLTGLVLAEAHRADGIRAAAGRRGLTVPADLSIAILGQPEVAVDGAANSGLDWSGFRIPREELGARALRLLIELIEGRGDTDRHRLLPCLIAPGQTVSAPPPN</sequence>
<dbReference type="PANTHER" id="PTHR30146:SF148">
    <property type="entry name" value="HTH-TYPE TRANSCRIPTIONAL REPRESSOR PURR-RELATED"/>
    <property type="match status" value="1"/>
</dbReference>
<dbReference type="SMART" id="SM00354">
    <property type="entry name" value="HTH_LACI"/>
    <property type="match status" value="1"/>
</dbReference>
<dbReference type="Gene3D" id="1.10.260.40">
    <property type="entry name" value="lambda repressor-like DNA-binding domains"/>
    <property type="match status" value="1"/>
</dbReference>
<dbReference type="InterPro" id="IPR046335">
    <property type="entry name" value="LacI/GalR-like_sensor"/>
</dbReference>
<dbReference type="Pfam" id="PF00356">
    <property type="entry name" value="LacI"/>
    <property type="match status" value="1"/>
</dbReference>
<keyword evidence="2" id="KW-0805">Transcription regulation</keyword>
<reference evidence="6" key="1">
    <citation type="submission" date="2020-08" db="EMBL/GenBank/DDBJ databases">
        <title>Whole genome shotgun sequence of Polymorphospora rubra NBRC 101157.</title>
        <authorList>
            <person name="Komaki H."/>
            <person name="Tamura T."/>
        </authorList>
    </citation>
    <scope>NUCLEOTIDE SEQUENCE</scope>
    <source>
        <strain evidence="6">NBRC 101157</strain>
    </source>
</reference>
<evidence type="ECO:0000256" key="2">
    <source>
        <dbReference type="ARBA" id="ARBA00023015"/>
    </source>
</evidence>
<dbReference type="SUPFAM" id="SSF47413">
    <property type="entry name" value="lambda repressor-like DNA-binding domains"/>
    <property type="match status" value="1"/>
</dbReference>
<dbReference type="AlphaFoldDB" id="A0A810NEB1"/>
<accession>A0A810NEB1</accession>